<dbReference type="PANTHER" id="PTHR37162">
    <property type="entry name" value="HAT FAMILY DIMERISATION DOMAINCONTAINING PROTEIN-RELATED"/>
    <property type="match status" value="1"/>
</dbReference>
<reference evidence="3" key="1">
    <citation type="submission" date="2025-08" db="UniProtKB">
        <authorList>
            <consortium name="RefSeq"/>
        </authorList>
    </citation>
    <scope>IDENTIFICATION</scope>
    <source>
        <tissue evidence="3">Whole organism</tissue>
    </source>
</reference>
<dbReference type="OMA" id="CKTEINA"/>
<dbReference type="AlphaFoldDB" id="A0A979FJA9"/>
<sequence length="590" mass="66853">MHATSDDKAKKIELELSVVMSCHCAIRSVDHISDFLTKYGKGSDLEKIRLHRSKCACLLKNVIAPSLRDVLSENLSGKKFSLIVDESTDVSVSKNLCILVRYFNDHSQHVETDLLALVPVTDATGEVLFQEIEAVLHSFGQTFKNCIGFGADGASSLVGKNNSVFSRILQTNPKCILVKCICHSLALAVKHACEKLMADVGFLVTEIPAWFSKSTLRRNDFQKLSEVLNTGGDEQGTGSLPPFMKSSSTRWLTRGEVMKRIMDNWPELQAYFSLVESSGSFETRSKGRIILGMLKNPYTFLFFSFATPLIREVEKINKMFQAEKVDAEKQCKELMAFHRTLRDRLFDQKGQPLALSNVDFGHDFEIELKKFLDHSSQQANVKSEVASMKQRCHDCLVELFNQVKVRLPDNIKLFNGLSFLSPNMVMSHDVHRAPLKHLPLSHLLNSEIEQEYRSIPYHDWSADFPLGTPKDALEFWAAVALLKNSVGEIKYPNLSHYALACMTLPVSNAHVERVFSYVTWLKSKTRNRLQLVMMEALLRIRMNLLTRGGCCKEFEASVDMLNRFSSSMYHKYSQSDDEMGEIDAIFDFQD</sequence>
<dbReference type="OrthoDB" id="6379362at2759"/>
<dbReference type="KEGG" id="hazt:125177858"/>
<dbReference type="InterPro" id="IPR012337">
    <property type="entry name" value="RNaseH-like_sf"/>
</dbReference>
<dbReference type="RefSeq" id="XP_047736335.1">
    <property type="nucleotide sequence ID" value="XM_047880379.1"/>
</dbReference>
<proteinExistence type="predicted"/>
<organism evidence="2 3">
    <name type="scientific">Hyalella azteca</name>
    <name type="common">Amphipod</name>
    <dbReference type="NCBI Taxonomy" id="294128"/>
    <lineage>
        <taxon>Eukaryota</taxon>
        <taxon>Metazoa</taxon>
        <taxon>Ecdysozoa</taxon>
        <taxon>Arthropoda</taxon>
        <taxon>Crustacea</taxon>
        <taxon>Multicrustacea</taxon>
        <taxon>Malacostraca</taxon>
        <taxon>Eumalacostraca</taxon>
        <taxon>Peracarida</taxon>
        <taxon>Amphipoda</taxon>
        <taxon>Senticaudata</taxon>
        <taxon>Talitrida</taxon>
        <taxon>Talitroidea</taxon>
        <taxon>Hyalellidae</taxon>
        <taxon>Hyalella</taxon>
    </lineage>
</organism>
<accession>A0A979FJA9</accession>
<protein>
    <submittedName>
        <fullName evidence="3">SCAN domain-containing protein 3-like</fullName>
    </submittedName>
</protein>
<dbReference type="InterPro" id="IPR008906">
    <property type="entry name" value="HATC_C_dom"/>
</dbReference>
<dbReference type="GO" id="GO:0046983">
    <property type="term" value="F:protein dimerization activity"/>
    <property type="evidence" value="ECO:0007669"/>
    <property type="project" value="InterPro"/>
</dbReference>
<feature type="domain" description="HAT C-terminal dimerisation" evidence="1">
    <location>
        <begin position="471"/>
        <end position="543"/>
    </location>
</feature>
<dbReference type="GeneID" id="125177858"/>
<dbReference type="PANTHER" id="PTHR37162:SF1">
    <property type="entry name" value="BED-TYPE DOMAIN-CONTAINING PROTEIN"/>
    <property type="match status" value="1"/>
</dbReference>
<dbReference type="Pfam" id="PF05699">
    <property type="entry name" value="Dimer_Tnp_hAT"/>
    <property type="match status" value="1"/>
</dbReference>
<evidence type="ECO:0000313" key="2">
    <source>
        <dbReference type="Proteomes" id="UP000694843"/>
    </source>
</evidence>
<name>A0A979FJA9_HYAAZ</name>
<dbReference type="SUPFAM" id="SSF53098">
    <property type="entry name" value="Ribonuclease H-like"/>
    <property type="match status" value="1"/>
</dbReference>
<keyword evidence="2" id="KW-1185">Reference proteome</keyword>
<dbReference type="Proteomes" id="UP000694843">
    <property type="component" value="Unplaced"/>
</dbReference>
<gene>
    <name evidence="3" type="primary">LOC125177858</name>
</gene>
<evidence type="ECO:0000313" key="3">
    <source>
        <dbReference type="RefSeq" id="XP_047736335.1"/>
    </source>
</evidence>
<evidence type="ECO:0000259" key="1">
    <source>
        <dbReference type="Pfam" id="PF05699"/>
    </source>
</evidence>